<keyword evidence="1" id="KW-0812">Transmembrane</keyword>
<dbReference type="KEGG" id="svp:Pan189_05310"/>
<dbReference type="Pfam" id="PF07963">
    <property type="entry name" value="N_methyl"/>
    <property type="match status" value="1"/>
</dbReference>
<dbReference type="InterPro" id="IPR045584">
    <property type="entry name" value="Pilin-like"/>
</dbReference>
<dbReference type="EMBL" id="CP036268">
    <property type="protein sequence ID" value="QDT36176.1"/>
    <property type="molecule type" value="Genomic_DNA"/>
</dbReference>
<dbReference type="PROSITE" id="PS00409">
    <property type="entry name" value="PROKAR_NTER_METHYL"/>
    <property type="match status" value="1"/>
</dbReference>
<proteinExistence type="predicted"/>
<organism evidence="2 3">
    <name type="scientific">Stratiformator vulcanicus</name>
    <dbReference type="NCBI Taxonomy" id="2527980"/>
    <lineage>
        <taxon>Bacteria</taxon>
        <taxon>Pseudomonadati</taxon>
        <taxon>Planctomycetota</taxon>
        <taxon>Planctomycetia</taxon>
        <taxon>Planctomycetales</taxon>
        <taxon>Planctomycetaceae</taxon>
        <taxon>Stratiformator</taxon>
    </lineage>
</organism>
<sequence>MNARRGVSLIELMVVLAALSILMTVAVRFVVQVMQSNSELRDNAVAISEAARLGRDLRQDSIMARSSDWASDSGSLTLKFERGHVVYWFDDHGVQNERFSDGDIVGRDRFSIGPSSSQWHTTGEANEVRLYRIDPTTDTRKLSLLVRVAAPSEANPSSHDPLEAVRPEVD</sequence>
<reference evidence="2 3" key="1">
    <citation type="submission" date="2019-02" db="EMBL/GenBank/DDBJ databases">
        <title>Deep-cultivation of Planctomycetes and their phenomic and genomic characterization uncovers novel biology.</title>
        <authorList>
            <person name="Wiegand S."/>
            <person name="Jogler M."/>
            <person name="Boedeker C."/>
            <person name="Pinto D."/>
            <person name="Vollmers J."/>
            <person name="Rivas-Marin E."/>
            <person name="Kohn T."/>
            <person name="Peeters S.H."/>
            <person name="Heuer A."/>
            <person name="Rast P."/>
            <person name="Oberbeckmann S."/>
            <person name="Bunk B."/>
            <person name="Jeske O."/>
            <person name="Meyerdierks A."/>
            <person name="Storesund J.E."/>
            <person name="Kallscheuer N."/>
            <person name="Luecker S."/>
            <person name="Lage O.M."/>
            <person name="Pohl T."/>
            <person name="Merkel B.J."/>
            <person name="Hornburger P."/>
            <person name="Mueller R.-W."/>
            <person name="Bruemmer F."/>
            <person name="Labrenz M."/>
            <person name="Spormann A.M."/>
            <person name="Op den Camp H."/>
            <person name="Overmann J."/>
            <person name="Amann R."/>
            <person name="Jetten M.S.M."/>
            <person name="Mascher T."/>
            <person name="Medema M.H."/>
            <person name="Devos D.P."/>
            <person name="Kaster A.-K."/>
            <person name="Ovreas L."/>
            <person name="Rohde M."/>
            <person name="Galperin M.Y."/>
            <person name="Jogler C."/>
        </authorList>
    </citation>
    <scope>NUCLEOTIDE SEQUENCE [LARGE SCALE GENOMIC DNA]</scope>
    <source>
        <strain evidence="2 3">Pan189</strain>
    </source>
</reference>
<name>A0A517QWY2_9PLAN</name>
<evidence type="ECO:0008006" key="4">
    <source>
        <dbReference type="Google" id="ProtNLM"/>
    </source>
</evidence>
<dbReference type="NCBIfam" id="TIGR02532">
    <property type="entry name" value="IV_pilin_GFxxxE"/>
    <property type="match status" value="1"/>
</dbReference>
<gene>
    <name evidence="2" type="ORF">Pan189_05310</name>
</gene>
<evidence type="ECO:0000256" key="1">
    <source>
        <dbReference type="SAM" id="Phobius"/>
    </source>
</evidence>
<evidence type="ECO:0000313" key="2">
    <source>
        <dbReference type="EMBL" id="QDT36176.1"/>
    </source>
</evidence>
<accession>A0A517QWY2</accession>
<keyword evidence="1" id="KW-1133">Transmembrane helix</keyword>
<protein>
    <recommendedName>
        <fullName evidence="4">Prepilin-type N-terminal cleavage/methylation domain-containing protein</fullName>
    </recommendedName>
</protein>
<dbReference type="Proteomes" id="UP000317318">
    <property type="component" value="Chromosome"/>
</dbReference>
<keyword evidence="1" id="KW-0472">Membrane</keyword>
<dbReference type="InterPro" id="IPR012902">
    <property type="entry name" value="N_methyl_site"/>
</dbReference>
<keyword evidence="3" id="KW-1185">Reference proteome</keyword>
<dbReference type="RefSeq" id="WP_145362398.1">
    <property type="nucleotide sequence ID" value="NZ_CP036268.1"/>
</dbReference>
<evidence type="ECO:0000313" key="3">
    <source>
        <dbReference type="Proteomes" id="UP000317318"/>
    </source>
</evidence>
<dbReference type="SUPFAM" id="SSF54523">
    <property type="entry name" value="Pili subunits"/>
    <property type="match status" value="1"/>
</dbReference>
<dbReference type="AlphaFoldDB" id="A0A517QWY2"/>
<feature type="transmembrane region" description="Helical" evidence="1">
    <location>
        <begin position="12"/>
        <end position="31"/>
    </location>
</feature>